<dbReference type="AlphaFoldDB" id="A0A3M8AMJ9"/>
<feature type="region of interest" description="Disordered" evidence="1">
    <location>
        <begin position="392"/>
        <end position="423"/>
    </location>
</feature>
<sequence length="1199" mass="125443">MAMSRLPAEGLSRPLIEIDDKVSPFLRGATPRLDPLDADTIRLLKSNDALAASVAESRVLAATHFSDRLGELIRDPSFDIGTLRTTTLPGQLTGQVVDPASLPAKRLRVSIAEPFPSGAGPGSSITGDDGSFAIRVPEEVRTITGLASIVLRVVGATKSTDLEVKLADIDGTGSVGVIALPAALDPLPIPVVAQLADIVTGLATPGESGAPPTATGAQPALELGADVCTQVFRSDMSFDRFPYGVLVRLVEPRPSVGALAVQLKRGNRTVLVSAAFLATLGKENHPYSHAERLPIDQPVSVDAFRDGVAGITPGGRGSAASTVPIAGTLGLGYIVHMAQRWTPMGLSLGDLVYSLPLAPGEQQRIAIVDRRATSSVTDTERLEARETMAFGERDDASTRATFESGMREKAEGGSSFHTESESSSWGAAGGIGFALGPIAIGGGAAGGGGSANSNGSTNNWMSGVRNYTSTAAQASHSSVERSASSTRSLQRMGMRLASASERNEVVTKVIANHNRTHALTMQYWEVLRMFDVRSTVEGVSLVCFVPLDPVRFLPPGEPIALSDAALSRSDVLRRYSQLLNYADTLRRVIERPYRKGLAMLEEFAADPRATVQAPTDSATNIVTVHLQGTFLPYEDVRVTLLATGGRRLGPYPVPTGGIDGLPSSSDASQAFASEAELIAFLRRRRDGAPSVISRSVALPEWLARTDVVGIEVSRQFRDIRYHFPSTASSEIARLKATGFSGFDGIIDKLVASATPAHDVVLTPERLEAEVGGANLVRVRAALAEPSKSLNEAIPAGDMYLDEYLGGGEFGTAPLPFAATQLPPELRYSSILEIEKALQHAIANTVSYSKAIWMSLTPEERVMLLEGYTIGTADGVADDSQTIPLLACVANELLGFYGNSMVLPFMIPAPLVAKRKEVDGVEFTTASVQDALTRYHTTGFSPPVSTIALPTRGVLGEAVLGHCPSAEKIDLTRFWNWQDSPTEEASPIEGVTVPASSLTQGLQAPSALTTVAPAIQNFSTAGPAGDFGLLAELVKAGAAAKGFDVASLTGSSALADLLKATLSTAESARKDALAGAQAMATKAMDSIPNVINAKAGKGGGDTKPKEDDKPAQTADAPTVSELTPTHGKAGDKLAVIGTKLTGATKATVGGKPLGNLKVVDDTRIEGDVPPGVPPGAVDVLVTTPKGVSTASTKSKFTIDA</sequence>
<name>A0A3M8AMJ9_9MICO</name>
<gene>
    <name evidence="2" type="ORF">EDM22_00640</name>
</gene>
<protein>
    <submittedName>
        <fullName evidence="2">Uncharacterized protein</fullName>
    </submittedName>
</protein>
<dbReference type="EMBL" id="RHHB01000001">
    <property type="protein sequence ID" value="RNB52259.1"/>
    <property type="molecule type" value="Genomic_DNA"/>
</dbReference>
<reference evidence="2 3" key="1">
    <citation type="submission" date="2018-10" db="EMBL/GenBank/DDBJ databases">
        <title>Isolation, diversity and antibacterial activity of antinobacteria from the wheat rhizosphere soil.</title>
        <authorList>
            <person name="Sun T."/>
        </authorList>
    </citation>
    <scope>NUCLEOTIDE SEQUENCE [LARGE SCALE GENOMIC DNA]</scope>
    <source>
        <strain evidence="2 3">SJ-23</strain>
    </source>
</reference>
<organism evidence="2 3">
    <name type="scientific">Agromyces tardus</name>
    <dbReference type="NCBI Taxonomy" id="2583849"/>
    <lineage>
        <taxon>Bacteria</taxon>
        <taxon>Bacillati</taxon>
        <taxon>Actinomycetota</taxon>
        <taxon>Actinomycetes</taxon>
        <taxon>Micrococcales</taxon>
        <taxon>Microbacteriaceae</taxon>
        <taxon>Agromyces</taxon>
    </lineage>
</organism>
<feature type="compositionally biased region" description="Low complexity" evidence="1">
    <location>
        <begin position="412"/>
        <end position="423"/>
    </location>
</feature>
<evidence type="ECO:0000313" key="3">
    <source>
        <dbReference type="Proteomes" id="UP000275048"/>
    </source>
</evidence>
<comment type="caution">
    <text evidence="2">The sequence shown here is derived from an EMBL/GenBank/DDBJ whole genome shotgun (WGS) entry which is preliminary data.</text>
</comment>
<evidence type="ECO:0000313" key="2">
    <source>
        <dbReference type="EMBL" id="RNB52259.1"/>
    </source>
</evidence>
<proteinExistence type="predicted"/>
<dbReference type="InterPro" id="IPR013783">
    <property type="entry name" value="Ig-like_fold"/>
</dbReference>
<feature type="compositionally biased region" description="Basic and acidic residues" evidence="1">
    <location>
        <begin position="1099"/>
        <end position="1109"/>
    </location>
</feature>
<dbReference type="Gene3D" id="2.60.40.10">
    <property type="entry name" value="Immunoglobulins"/>
    <property type="match status" value="1"/>
</dbReference>
<dbReference type="GO" id="GO:0005975">
    <property type="term" value="P:carbohydrate metabolic process"/>
    <property type="evidence" value="ECO:0007669"/>
    <property type="project" value="UniProtKB-ARBA"/>
</dbReference>
<accession>A0A3M8AMJ9</accession>
<feature type="region of interest" description="Disordered" evidence="1">
    <location>
        <begin position="1090"/>
        <end position="1126"/>
    </location>
</feature>
<dbReference type="InterPro" id="IPR014756">
    <property type="entry name" value="Ig_E-set"/>
</dbReference>
<dbReference type="SUPFAM" id="SSF81296">
    <property type="entry name" value="E set domains"/>
    <property type="match status" value="1"/>
</dbReference>
<feature type="compositionally biased region" description="Low complexity" evidence="1">
    <location>
        <begin position="474"/>
        <end position="488"/>
    </location>
</feature>
<feature type="region of interest" description="Disordered" evidence="1">
    <location>
        <begin position="471"/>
        <end position="492"/>
    </location>
</feature>
<keyword evidence="3" id="KW-1185">Reference proteome</keyword>
<dbReference type="Proteomes" id="UP000275048">
    <property type="component" value="Unassembled WGS sequence"/>
</dbReference>
<evidence type="ECO:0000256" key="1">
    <source>
        <dbReference type="SAM" id="MobiDB-lite"/>
    </source>
</evidence>